<dbReference type="InterPro" id="IPR041527">
    <property type="entry name" value="YhcG_N"/>
</dbReference>
<dbReference type="EMBL" id="QPJK01000011">
    <property type="protein sequence ID" value="RCW66262.1"/>
    <property type="molecule type" value="Genomic_DNA"/>
</dbReference>
<gene>
    <name evidence="2" type="ORF">DES41_111220</name>
</gene>
<evidence type="ECO:0000259" key="1">
    <source>
        <dbReference type="Pfam" id="PF17761"/>
    </source>
</evidence>
<reference evidence="2 3" key="1">
    <citation type="submission" date="2018-07" db="EMBL/GenBank/DDBJ databases">
        <title>Genomic Encyclopedia of Type Strains, Phase IV (KMG-IV): sequencing the most valuable type-strain genomes for metagenomic binning, comparative biology and taxonomic classification.</title>
        <authorList>
            <person name="Goeker M."/>
        </authorList>
    </citation>
    <scope>NUCLEOTIDE SEQUENCE [LARGE SCALE GENOMIC DNA]</scope>
    <source>
        <strain evidence="2 3">DSM 21634</strain>
    </source>
</reference>
<keyword evidence="3" id="KW-1185">Reference proteome</keyword>
<accession>A0A368XE74</accession>
<comment type="caution">
    <text evidence="2">The sequence shown here is derived from an EMBL/GenBank/DDBJ whole genome shotgun (WGS) entry which is preliminary data.</text>
</comment>
<evidence type="ECO:0000313" key="2">
    <source>
        <dbReference type="EMBL" id="RCW66262.1"/>
    </source>
</evidence>
<dbReference type="Proteomes" id="UP000252884">
    <property type="component" value="Unassembled WGS sequence"/>
</dbReference>
<name>A0A368XE74_9BURK</name>
<dbReference type="PANTHER" id="PTHR30547:SF5">
    <property type="entry name" value="NUCLEASE YHCG-RELATED"/>
    <property type="match status" value="1"/>
</dbReference>
<proteinExistence type="predicted"/>
<sequence length="185" mass="21089">MPSRELSWTHFRLLTRVQDPDAGKWYARDAVSQTWSVAALDRQISTLYYQRLLSSQDKDGVKAEATALITQQAAPDPRDFIRAPYILEFLGGEPQSNWYELDVEQDPVAHAEDQALIGRGRRECACWNDPNPTSLIEHERRNIPDEVRIQRKRPHPRILRMASHAAVAATGFGIQAVFGKSRRDP</sequence>
<protein>
    <submittedName>
        <fullName evidence="2">Uncharacterized protein DUF1016</fullName>
    </submittedName>
</protein>
<dbReference type="PANTHER" id="PTHR30547">
    <property type="entry name" value="UNCHARACTERIZED PROTEIN YHCG-RELATED"/>
    <property type="match status" value="1"/>
</dbReference>
<dbReference type="InterPro" id="IPR053148">
    <property type="entry name" value="PD-DEXK-like_domain"/>
</dbReference>
<dbReference type="AlphaFoldDB" id="A0A368XE74"/>
<feature type="domain" description="YhcG N-terminal" evidence="1">
    <location>
        <begin position="3"/>
        <end position="51"/>
    </location>
</feature>
<organism evidence="2 3">
    <name type="scientific">Pseudorhodoferax soli</name>
    <dbReference type="NCBI Taxonomy" id="545864"/>
    <lineage>
        <taxon>Bacteria</taxon>
        <taxon>Pseudomonadati</taxon>
        <taxon>Pseudomonadota</taxon>
        <taxon>Betaproteobacteria</taxon>
        <taxon>Burkholderiales</taxon>
        <taxon>Comamonadaceae</taxon>
    </lineage>
</organism>
<evidence type="ECO:0000313" key="3">
    <source>
        <dbReference type="Proteomes" id="UP000252884"/>
    </source>
</evidence>
<dbReference type="Pfam" id="PF17761">
    <property type="entry name" value="DUF1016_N"/>
    <property type="match status" value="1"/>
</dbReference>